<feature type="domain" description="K Homology" evidence="8">
    <location>
        <begin position="206"/>
        <end position="274"/>
    </location>
</feature>
<evidence type="ECO:0000256" key="5">
    <source>
        <dbReference type="PROSITE-ProRule" id="PRU00117"/>
    </source>
</evidence>
<feature type="domain" description="K Homology" evidence="8">
    <location>
        <begin position="417"/>
        <end position="488"/>
    </location>
</feature>
<comment type="subcellular location">
    <subcellularLocation>
        <location evidence="1">Cytoplasm</location>
    </subcellularLocation>
</comment>
<reference evidence="9" key="1">
    <citation type="submission" date="2024-06" db="EMBL/GenBank/DDBJ databases">
        <authorList>
            <person name="Liu X."/>
            <person name="Lenzi L."/>
            <person name="Haldenby T S."/>
            <person name="Uol C."/>
        </authorList>
    </citation>
    <scope>NUCLEOTIDE SEQUENCE</scope>
</reference>
<evidence type="ECO:0000256" key="3">
    <source>
        <dbReference type="ARBA" id="ARBA00022737"/>
    </source>
</evidence>
<dbReference type="Pfam" id="PF00013">
    <property type="entry name" value="KH_1"/>
    <property type="match status" value="8"/>
</dbReference>
<evidence type="ECO:0000259" key="8">
    <source>
        <dbReference type="SMART" id="SM00322"/>
    </source>
</evidence>
<dbReference type="EMBL" id="CAXLJL010000534">
    <property type="protein sequence ID" value="CAL5138803.1"/>
    <property type="molecule type" value="Genomic_DNA"/>
</dbReference>
<keyword evidence="4 5" id="KW-0694">RNA-binding</keyword>
<feature type="region of interest" description="Disordered" evidence="7">
    <location>
        <begin position="1125"/>
        <end position="1168"/>
    </location>
</feature>
<sequence>MVFVPVSRIGMQGCLMAQGEQSSSSGTAEDQDFPALVKASGRHCETKFQNSPLPAYHPAKVTEFLEIPREQRRFQSEDAQALGGSRICAEITKETGVEITTTNSKSHMLKFVLCGHPKNVALAKRRIIAELQQQESVKMTVPQEYHGYLIGRRGDRLRDLQAKTMTRISIPPSNSPDPSIITITGPKQGVADAQQMVLDIIQRQSEQGFERLDIPKIYHPFICGPNNQTLDDLKRQTDVKINVPPPGSAATVITVSGKREGVEQAVSEIQAIYEEAKLSKTIPVRVKKSQHRLVFGPRGSGLSEILAATGVSVELPTDPTSEEITLRGRPEDLGRALSMVFERAESSVTEEILAPHRFHKILIGKKGSAVAELLEGYERVRLEFGENQDKILVEGPPEEVTTVVKRLKDRLVELEATVAMDTIRVDPKYFRHIIGRQGANVLRWRENRVQIRLPKLERGDNLAADEVVIEGDPAGVEKTKAEIRHLIEKLENEKCKDVIIEPRIQQLLCTGCKGHAPPIRTIYENFPKVSILWPESGPDDTDSADSPAKSVVQLRGDRQQVDAAAERLHKLIKQVVEENYRQEIRIFREFRPQIFGRGSSKIQKLLDETNTRLQYPNPSEDSDVFTIIGREENVQKAIQQLEELQKNLANVKEVVVSIPSELTTKFVGDQAPSIRSILEQCDGVHMRLLNPRQKNSRKSNQSEIVMIGLPAALEKAQKLVDQLNARVAQLCAEELVHVNPRFHGFLIGRQGSNITRFRERHNVELLFPDRMETDPKLATEIRIVGPKDAVASAKSDLEAMIKTIEDEVDFTVMVDPNRLREIAIYRRSFPNPHLDRVRVIMPRGLNRPVEDESNTEEETVPIKLIGQKACMEAAVQSLQSIIKDIEEEATKEFPLTDPNQFLALDRLRSQFRDMERNHRVFINLRRSVENEAAQESLEHVIDALPPTVYSPSGTLVITGRPEQIDQVFEEEIKPLLPVEEEYPMAQEFHRGLIFVPSERSRRGPPTSRGRQVPTASETNEDSAVPANETQSKAAELKQKYNVVVRLPQSAANADYVLLRGTPAQLANARAELDEWVKHSEELKMDRIARSYEECVYVPTRFIQSIIALRSKLVANRDISMRFGADVPAVPTPNNENAPEHAETQENGPVGTPEEDESRQPNGTLNQNTVAETGTSYSQHPELREPHEKMTTIIFRGYKERIAEAKNELDEAVKKLMSQITESLYIPAEVHPRLIGSRGNAIHRVMQEFNVRIEFPGRNVKDKDEANTVLVTGDESDVDRACDYLIARANDFMERMDGDSRTTKPTQFREELLPSNGPSLTGP</sequence>
<dbReference type="CDD" id="cd22408">
    <property type="entry name" value="KH-I_Vigilin_rpt4"/>
    <property type="match status" value="1"/>
</dbReference>
<keyword evidence="3" id="KW-0677">Repeat</keyword>
<organism evidence="9 10">
    <name type="scientific">Calicophoron daubneyi</name>
    <name type="common">Rumen fluke</name>
    <name type="synonym">Paramphistomum daubneyi</name>
    <dbReference type="NCBI Taxonomy" id="300641"/>
    <lineage>
        <taxon>Eukaryota</taxon>
        <taxon>Metazoa</taxon>
        <taxon>Spiralia</taxon>
        <taxon>Lophotrochozoa</taxon>
        <taxon>Platyhelminthes</taxon>
        <taxon>Trematoda</taxon>
        <taxon>Digenea</taxon>
        <taxon>Plagiorchiida</taxon>
        <taxon>Pronocephalata</taxon>
        <taxon>Paramphistomoidea</taxon>
        <taxon>Paramphistomidae</taxon>
        <taxon>Calicophoron</taxon>
    </lineage>
</organism>
<proteinExistence type="predicted"/>
<evidence type="ECO:0000256" key="1">
    <source>
        <dbReference type="ARBA" id="ARBA00004496"/>
    </source>
</evidence>
<dbReference type="PROSITE" id="PS50084">
    <property type="entry name" value="KH_TYPE_1"/>
    <property type="match status" value="9"/>
</dbReference>
<evidence type="ECO:0000256" key="2">
    <source>
        <dbReference type="ARBA" id="ARBA00022490"/>
    </source>
</evidence>
<dbReference type="InterPro" id="IPR004088">
    <property type="entry name" value="KH_dom_type_1"/>
</dbReference>
<protein>
    <recommendedName>
        <fullName evidence="8">K Homology domain-containing protein</fullName>
    </recommendedName>
</protein>
<feature type="domain" description="K Homology" evidence="8">
    <location>
        <begin position="650"/>
        <end position="725"/>
    </location>
</feature>
<feature type="domain" description="K Homology" evidence="8">
    <location>
        <begin position="1217"/>
        <end position="1289"/>
    </location>
</feature>
<feature type="domain" description="K Homology" evidence="8">
    <location>
        <begin position="133"/>
        <end position="202"/>
    </location>
</feature>
<feature type="compositionally biased region" description="Polar residues" evidence="7">
    <location>
        <begin position="1159"/>
        <end position="1168"/>
    </location>
</feature>
<dbReference type="SUPFAM" id="SSF54791">
    <property type="entry name" value="Eukaryotic type KH-domain (KH-domain type I)"/>
    <property type="match status" value="9"/>
</dbReference>
<dbReference type="Gene3D" id="3.30.1370.10">
    <property type="entry name" value="K Homology domain, type 1"/>
    <property type="match status" value="10"/>
</dbReference>
<dbReference type="PANTHER" id="PTHR10627">
    <property type="entry name" value="SCP160"/>
    <property type="match status" value="1"/>
</dbReference>
<evidence type="ECO:0000256" key="4">
    <source>
        <dbReference type="ARBA" id="ARBA00022884"/>
    </source>
</evidence>
<feature type="domain" description="K Homology" evidence="8">
    <location>
        <begin position="276"/>
        <end position="345"/>
    </location>
</feature>
<dbReference type="InterPro" id="IPR036612">
    <property type="entry name" value="KH_dom_type_1_sf"/>
</dbReference>
<evidence type="ECO:0000256" key="6">
    <source>
        <dbReference type="SAM" id="Coils"/>
    </source>
</evidence>
<feature type="coiled-coil region" evidence="6">
    <location>
        <begin position="627"/>
        <end position="654"/>
    </location>
</feature>
<keyword evidence="6" id="KW-0175">Coiled coil</keyword>
<evidence type="ECO:0000313" key="9">
    <source>
        <dbReference type="EMBL" id="CAL5138803.1"/>
    </source>
</evidence>
<dbReference type="CDD" id="cd02394">
    <property type="entry name" value="KH-I_Vigilin_rpt6"/>
    <property type="match status" value="2"/>
</dbReference>
<keyword evidence="2" id="KW-0963">Cytoplasm</keyword>
<comment type="caution">
    <text evidence="9">The sequence shown here is derived from an EMBL/GenBank/DDBJ whole genome shotgun (WGS) entry which is preliminary data.</text>
</comment>
<dbReference type="CDD" id="cd22409">
    <property type="entry name" value="KH-I_Vigilin_rpt5"/>
    <property type="match status" value="1"/>
</dbReference>
<evidence type="ECO:0000313" key="10">
    <source>
        <dbReference type="Proteomes" id="UP001497525"/>
    </source>
</evidence>
<feature type="compositionally biased region" description="Basic and acidic residues" evidence="7">
    <location>
        <begin position="1295"/>
        <end position="1311"/>
    </location>
</feature>
<feature type="region of interest" description="Disordered" evidence="7">
    <location>
        <begin position="995"/>
        <end position="1031"/>
    </location>
</feature>
<feature type="domain" description="K Homology" evidence="8">
    <location>
        <begin position="578"/>
        <end position="646"/>
    </location>
</feature>
<feature type="domain" description="K Homology" evidence="8">
    <location>
        <begin position="346"/>
        <end position="412"/>
    </location>
</feature>
<dbReference type="GO" id="GO:0003723">
    <property type="term" value="F:RNA binding"/>
    <property type="evidence" value="ECO:0007669"/>
    <property type="project" value="UniProtKB-UniRule"/>
</dbReference>
<dbReference type="InterPro" id="IPR057778">
    <property type="entry name" value="KH_Vigilin_N"/>
</dbReference>
<feature type="domain" description="K Homology" evidence="8">
    <location>
        <begin position="59"/>
        <end position="132"/>
    </location>
</feature>
<feature type="domain" description="K Homology" evidence="8">
    <location>
        <begin position="730"/>
        <end position="802"/>
    </location>
</feature>
<dbReference type="CDD" id="cd22407">
    <property type="entry name" value="KH-I_Vigilin_rpt3"/>
    <property type="match status" value="1"/>
</dbReference>
<dbReference type="Proteomes" id="UP001497525">
    <property type="component" value="Unassembled WGS sequence"/>
</dbReference>
<dbReference type="SMART" id="SM00322">
    <property type="entry name" value="KH"/>
    <property type="match status" value="10"/>
</dbReference>
<feature type="region of interest" description="Disordered" evidence="7">
    <location>
        <begin position="1295"/>
        <end position="1322"/>
    </location>
</feature>
<dbReference type="PANTHER" id="PTHR10627:SF31">
    <property type="entry name" value="DODECA-SATELLITE-BINDING PROTEIN 1, ISOFORM A"/>
    <property type="match status" value="1"/>
</dbReference>
<dbReference type="Pfam" id="PF24668">
    <property type="entry name" value="KH_Vigilin"/>
    <property type="match status" value="1"/>
</dbReference>
<name>A0AAV2TNK6_CALDB</name>
<dbReference type="InterPro" id="IPR004087">
    <property type="entry name" value="KH_dom"/>
</dbReference>
<accession>A0AAV2TNK6</accession>
<evidence type="ECO:0000256" key="7">
    <source>
        <dbReference type="SAM" id="MobiDB-lite"/>
    </source>
</evidence>
<feature type="coiled-coil region" evidence="6">
    <location>
        <begin position="1194"/>
        <end position="1221"/>
    </location>
</feature>
<gene>
    <name evidence="9" type="ORF">CDAUBV1_LOCUS13678</name>
</gene>